<evidence type="ECO:0000313" key="1">
    <source>
        <dbReference type="EMBL" id="SVD27965.1"/>
    </source>
</evidence>
<protein>
    <submittedName>
        <fullName evidence="1">Uncharacterized protein</fullName>
    </submittedName>
</protein>
<dbReference type="AlphaFoldDB" id="A0A382U222"/>
<dbReference type="EMBL" id="UINC01140676">
    <property type="protein sequence ID" value="SVD27965.1"/>
    <property type="molecule type" value="Genomic_DNA"/>
</dbReference>
<gene>
    <name evidence="1" type="ORF">METZ01_LOCUS380819</name>
</gene>
<sequence>MVSSVRKVVLGNRVKLKDRKPEDRCQSNSINKNASGKLVGGRLEHASSLWRNHAAGANPTASAAGR</sequence>
<organism evidence="1">
    <name type="scientific">marine metagenome</name>
    <dbReference type="NCBI Taxonomy" id="408172"/>
    <lineage>
        <taxon>unclassified sequences</taxon>
        <taxon>metagenomes</taxon>
        <taxon>ecological metagenomes</taxon>
    </lineage>
</organism>
<accession>A0A382U222</accession>
<proteinExistence type="predicted"/>
<name>A0A382U222_9ZZZZ</name>
<reference evidence="1" key="1">
    <citation type="submission" date="2018-05" db="EMBL/GenBank/DDBJ databases">
        <authorList>
            <person name="Lanie J.A."/>
            <person name="Ng W.-L."/>
            <person name="Kazmierczak K.M."/>
            <person name="Andrzejewski T.M."/>
            <person name="Davidsen T.M."/>
            <person name="Wayne K.J."/>
            <person name="Tettelin H."/>
            <person name="Glass J.I."/>
            <person name="Rusch D."/>
            <person name="Podicherti R."/>
            <person name="Tsui H.-C.T."/>
            <person name="Winkler M.E."/>
        </authorList>
    </citation>
    <scope>NUCLEOTIDE SEQUENCE</scope>
</reference>